<organism evidence="1">
    <name type="scientific">Anguilla anguilla</name>
    <name type="common">European freshwater eel</name>
    <name type="synonym">Muraena anguilla</name>
    <dbReference type="NCBI Taxonomy" id="7936"/>
    <lineage>
        <taxon>Eukaryota</taxon>
        <taxon>Metazoa</taxon>
        <taxon>Chordata</taxon>
        <taxon>Craniata</taxon>
        <taxon>Vertebrata</taxon>
        <taxon>Euteleostomi</taxon>
        <taxon>Actinopterygii</taxon>
        <taxon>Neopterygii</taxon>
        <taxon>Teleostei</taxon>
        <taxon>Anguilliformes</taxon>
        <taxon>Anguillidae</taxon>
        <taxon>Anguilla</taxon>
    </lineage>
</organism>
<sequence>MHLETEHDIHHGFFTLAVNKTVLIRCYQPLPVICPLHHEVLRYEQINRVVTSLLGLAFLVPQQGKKYSQPYLGGLINAKIHFQTHTQQKNHSDNKYKYILSDEILTAASYCKNTLFLNS</sequence>
<protein>
    <submittedName>
        <fullName evidence="1">Uncharacterized protein</fullName>
    </submittedName>
</protein>
<proteinExistence type="predicted"/>
<reference evidence="1" key="2">
    <citation type="journal article" date="2015" name="Fish Shellfish Immunol.">
        <title>Early steps in the European eel (Anguilla anguilla)-Vibrio vulnificus interaction in the gills: Role of the RtxA13 toxin.</title>
        <authorList>
            <person name="Callol A."/>
            <person name="Pajuelo D."/>
            <person name="Ebbesson L."/>
            <person name="Teles M."/>
            <person name="MacKenzie S."/>
            <person name="Amaro C."/>
        </authorList>
    </citation>
    <scope>NUCLEOTIDE SEQUENCE</scope>
</reference>
<accession>A0A0E9X043</accession>
<name>A0A0E9X043_ANGAN</name>
<evidence type="ECO:0000313" key="1">
    <source>
        <dbReference type="EMBL" id="JAH95964.1"/>
    </source>
</evidence>
<dbReference type="EMBL" id="GBXM01012613">
    <property type="protein sequence ID" value="JAH95964.1"/>
    <property type="molecule type" value="Transcribed_RNA"/>
</dbReference>
<reference evidence="1" key="1">
    <citation type="submission" date="2014-11" db="EMBL/GenBank/DDBJ databases">
        <authorList>
            <person name="Amaro Gonzalez C."/>
        </authorList>
    </citation>
    <scope>NUCLEOTIDE SEQUENCE</scope>
</reference>
<dbReference type="AlphaFoldDB" id="A0A0E9X043"/>